<organism evidence="8 9">
    <name type="scientific">Enterococcus lemanii</name>
    <dbReference type="NCBI Taxonomy" id="1159752"/>
    <lineage>
        <taxon>Bacteria</taxon>
        <taxon>Bacillati</taxon>
        <taxon>Bacillota</taxon>
        <taxon>Bacilli</taxon>
        <taxon>Lactobacillales</taxon>
        <taxon>Enterococcaceae</taxon>
        <taxon>Enterococcus</taxon>
    </lineage>
</organism>
<dbReference type="InterPro" id="IPR015414">
    <property type="entry name" value="TMEM64"/>
</dbReference>
<dbReference type="PANTHER" id="PTHR12677:SF49">
    <property type="entry name" value="TVP38_TMEM64 FAMILY MEMBRANE PROTEIN"/>
    <property type="match status" value="1"/>
</dbReference>
<feature type="transmembrane region" description="Helical" evidence="6">
    <location>
        <begin position="9"/>
        <end position="29"/>
    </location>
</feature>
<comment type="subcellular location">
    <subcellularLocation>
        <location evidence="1 6">Cell membrane</location>
        <topology evidence="1 6">Multi-pass membrane protein</topology>
    </subcellularLocation>
</comment>
<keyword evidence="3 6" id="KW-0812">Transmembrane</keyword>
<keyword evidence="5 6" id="KW-0472">Membrane</keyword>
<feature type="transmembrane region" description="Helical" evidence="6">
    <location>
        <begin position="138"/>
        <end position="160"/>
    </location>
</feature>
<evidence type="ECO:0000313" key="8">
    <source>
        <dbReference type="EMBL" id="MFC4718304.1"/>
    </source>
</evidence>
<dbReference type="RefSeq" id="WP_204654746.1">
    <property type="nucleotide sequence ID" value="NZ_JAFBFD010000037.1"/>
</dbReference>
<evidence type="ECO:0000259" key="7">
    <source>
        <dbReference type="Pfam" id="PF09335"/>
    </source>
</evidence>
<evidence type="ECO:0000256" key="3">
    <source>
        <dbReference type="ARBA" id="ARBA00022692"/>
    </source>
</evidence>
<dbReference type="InterPro" id="IPR032816">
    <property type="entry name" value="VTT_dom"/>
</dbReference>
<dbReference type="PANTHER" id="PTHR12677">
    <property type="entry name" value="GOLGI APPARATUS MEMBRANE PROTEIN TVP38-RELATED"/>
    <property type="match status" value="1"/>
</dbReference>
<feature type="transmembrane region" description="Helical" evidence="6">
    <location>
        <begin position="88"/>
        <end position="108"/>
    </location>
</feature>
<feature type="transmembrane region" description="Helical" evidence="6">
    <location>
        <begin position="167"/>
        <end position="188"/>
    </location>
</feature>
<evidence type="ECO:0000313" key="9">
    <source>
        <dbReference type="Proteomes" id="UP001595969"/>
    </source>
</evidence>
<sequence length="197" mass="21769">MNTATSRKIINLISITGMAFSIALAIYFFRLGFFNDPKALQSLVSQATILGPLVFILIQILQVVVPIIPGGVSLAAGVLIFGPVQGFFYNYIGIVLGSIIVFLLGRQYGKPLILSLVSEKNYNKYIGWLDDQNRFDKLFAWAIFLPIAPDDTLCLMAGLTKISLKKFIWILLLAKPASILAYSMLLVYGGNFISHFL</sequence>
<dbReference type="Proteomes" id="UP001595969">
    <property type="component" value="Unassembled WGS sequence"/>
</dbReference>
<feature type="domain" description="VTT" evidence="7">
    <location>
        <begin position="68"/>
        <end position="185"/>
    </location>
</feature>
<comment type="caution">
    <text evidence="8">The sequence shown here is derived from an EMBL/GenBank/DDBJ whole genome shotgun (WGS) entry which is preliminary data.</text>
</comment>
<comment type="similarity">
    <text evidence="6">Belongs to the TVP38/TMEM64 family.</text>
</comment>
<keyword evidence="4 6" id="KW-1133">Transmembrane helix</keyword>
<keyword evidence="9" id="KW-1185">Reference proteome</keyword>
<gene>
    <name evidence="8" type="ORF">ACFO5I_00770</name>
</gene>
<dbReference type="Pfam" id="PF09335">
    <property type="entry name" value="VTT_dom"/>
    <property type="match status" value="1"/>
</dbReference>
<protein>
    <recommendedName>
        <fullName evidence="6">TVP38/TMEM64 family membrane protein</fullName>
    </recommendedName>
</protein>
<keyword evidence="2 6" id="KW-1003">Cell membrane</keyword>
<evidence type="ECO:0000256" key="6">
    <source>
        <dbReference type="RuleBase" id="RU366058"/>
    </source>
</evidence>
<name>A0ABV9MT60_9ENTE</name>
<proteinExistence type="inferred from homology"/>
<dbReference type="EMBL" id="JBHSGS010000006">
    <property type="protein sequence ID" value="MFC4718304.1"/>
    <property type="molecule type" value="Genomic_DNA"/>
</dbReference>
<feature type="transmembrane region" description="Helical" evidence="6">
    <location>
        <begin position="49"/>
        <end position="81"/>
    </location>
</feature>
<evidence type="ECO:0000256" key="1">
    <source>
        <dbReference type="ARBA" id="ARBA00004651"/>
    </source>
</evidence>
<reference evidence="9" key="1">
    <citation type="journal article" date="2019" name="Int. J. Syst. Evol. Microbiol.">
        <title>The Global Catalogue of Microorganisms (GCM) 10K type strain sequencing project: providing services to taxonomists for standard genome sequencing and annotation.</title>
        <authorList>
            <consortium name="The Broad Institute Genomics Platform"/>
            <consortium name="The Broad Institute Genome Sequencing Center for Infectious Disease"/>
            <person name="Wu L."/>
            <person name="Ma J."/>
        </authorList>
    </citation>
    <scope>NUCLEOTIDE SEQUENCE [LARGE SCALE GENOMIC DNA]</scope>
    <source>
        <strain evidence="9">CGMCC 1.19032</strain>
    </source>
</reference>
<evidence type="ECO:0000256" key="4">
    <source>
        <dbReference type="ARBA" id="ARBA00022989"/>
    </source>
</evidence>
<accession>A0ABV9MT60</accession>
<evidence type="ECO:0000256" key="5">
    <source>
        <dbReference type="ARBA" id="ARBA00023136"/>
    </source>
</evidence>
<evidence type="ECO:0000256" key="2">
    <source>
        <dbReference type="ARBA" id="ARBA00022475"/>
    </source>
</evidence>